<dbReference type="EMBL" id="VCAU01000046">
    <property type="protein sequence ID" value="KAF9888534.1"/>
    <property type="molecule type" value="Genomic_DNA"/>
</dbReference>
<dbReference type="Pfam" id="PF07519">
    <property type="entry name" value="Tannase"/>
    <property type="match status" value="2"/>
</dbReference>
<keyword evidence="6" id="KW-0106">Calcium</keyword>
<evidence type="ECO:0000256" key="3">
    <source>
        <dbReference type="ARBA" id="ARBA00022723"/>
    </source>
</evidence>
<name>A0AAD4CL41_ASPNN</name>
<feature type="signal peptide" evidence="8">
    <location>
        <begin position="1"/>
        <end position="19"/>
    </location>
</feature>
<evidence type="ECO:0000256" key="8">
    <source>
        <dbReference type="RuleBase" id="RU361238"/>
    </source>
</evidence>
<dbReference type="InterPro" id="IPR029058">
    <property type="entry name" value="AB_hydrolase_fold"/>
</dbReference>
<keyword evidence="3" id="KW-0479">Metal-binding</keyword>
<dbReference type="PANTHER" id="PTHR33938:SF8">
    <property type="entry name" value="CARBOXYLIC ESTER HYDROLASE"/>
    <property type="match status" value="1"/>
</dbReference>
<evidence type="ECO:0000256" key="1">
    <source>
        <dbReference type="ARBA" id="ARBA00006249"/>
    </source>
</evidence>
<proteinExistence type="inferred from homology"/>
<evidence type="ECO:0000256" key="4">
    <source>
        <dbReference type="ARBA" id="ARBA00022729"/>
    </source>
</evidence>
<gene>
    <name evidence="9" type="ORF">FE257_008641</name>
</gene>
<keyword evidence="7" id="KW-1015">Disulfide bond</keyword>
<evidence type="ECO:0000256" key="7">
    <source>
        <dbReference type="ARBA" id="ARBA00023157"/>
    </source>
</evidence>
<reference evidence="9" key="2">
    <citation type="submission" date="2020-02" db="EMBL/GenBank/DDBJ databases">
        <authorList>
            <person name="Gilchrist C.L.M."/>
            <person name="Chooi Y.-H."/>
        </authorList>
    </citation>
    <scope>NUCLEOTIDE SEQUENCE</scope>
    <source>
        <strain evidence="9">MST-FP2251</strain>
    </source>
</reference>
<evidence type="ECO:0000313" key="9">
    <source>
        <dbReference type="EMBL" id="KAF9888534.1"/>
    </source>
</evidence>
<evidence type="ECO:0000256" key="2">
    <source>
        <dbReference type="ARBA" id="ARBA00022487"/>
    </source>
</evidence>
<accession>A0AAD4CL41</accession>
<organism evidence="9 10">
    <name type="scientific">Aspergillus nanangensis</name>
    <dbReference type="NCBI Taxonomy" id="2582783"/>
    <lineage>
        <taxon>Eukaryota</taxon>
        <taxon>Fungi</taxon>
        <taxon>Dikarya</taxon>
        <taxon>Ascomycota</taxon>
        <taxon>Pezizomycotina</taxon>
        <taxon>Eurotiomycetes</taxon>
        <taxon>Eurotiomycetidae</taxon>
        <taxon>Eurotiales</taxon>
        <taxon>Aspergillaceae</taxon>
        <taxon>Aspergillus</taxon>
        <taxon>Aspergillus subgen. Circumdati</taxon>
    </lineage>
</organism>
<keyword evidence="10" id="KW-1185">Reference proteome</keyword>
<dbReference type="InterPro" id="IPR011118">
    <property type="entry name" value="Tannase/feruloyl_esterase"/>
</dbReference>
<reference evidence="9" key="1">
    <citation type="journal article" date="2019" name="Beilstein J. Org. Chem.">
        <title>Nanangenines: drimane sesquiterpenoids as the dominant metabolite cohort of a novel Australian fungus, Aspergillus nanangensis.</title>
        <authorList>
            <person name="Lacey H.J."/>
            <person name="Gilchrist C.L.M."/>
            <person name="Crombie A."/>
            <person name="Kalaitzis J.A."/>
            <person name="Vuong D."/>
            <person name="Rutledge P.J."/>
            <person name="Turner P."/>
            <person name="Pitt J.I."/>
            <person name="Lacey E."/>
            <person name="Chooi Y.H."/>
            <person name="Piggott A.M."/>
        </authorList>
    </citation>
    <scope>NUCLEOTIDE SEQUENCE</scope>
    <source>
        <strain evidence="9">MST-FP2251</strain>
    </source>
</reference>
<comment type="similarity">
    <text evidence="1 8">Belongs to the tannase family.</text>
</comment>
<evidence type="ECO:0000256" key="5">
    <source>
        <dbReference type="ARBA" id="ARBA00022801"/>
    </source>
</evidence>
<dbReference type="GO" id="GO:0030600">
    <property type="term" value="F:feruloyl esterase activity"/>
    <property type="evidence" value="ECO:0007669"/>
    <property type="project" value="UniProtKB-ARBA"/>
</dbReference>
<dbReference type="AlphaFoldDB" id="A0AAD4CL41"/>
<dbReference type="GO" id="GO:0046872">
    <property type="term" value="F:metal ion binding"/>
    <property type="evidence" value="ECO:0007669"/>
    <property type="project" value="UniProtKB-KW"/>
</dbReference>
<keyword evidence="5 8" id="KW-0378">Hydrolase</keyword>
<dbReference type="Proteomes" id="UP001194746">
    <property type="component" value="Unassembled WGS sequence"/>
</dbReference>
<feature type="chain" id="PRO_5041783187" description="Carboxylic ester hydrolase" evidence="8">
    <location>
        <begin position="20"/>
        <end position="444"/>
    </location>
</feature>
<keyword evidence="2" id="KW-0719">Serine esterase</keyword>
<dbReference type="EC" id="3.1.1.-" evidence="8"/>
<comment type="caution">
    <text evidence="9">The sequence shown here is derived from an EMBL/GenBank/DDBJ whole genome shotgun (WGS) entry which is preliminary data.</text>
</comment>
<sequence length="444" mass="47646">MKWFTLGVLGAGCVAAVETQDVLGRDCNCADSMTGAGLPGSMDGLFSVADLCSSTRIPAPNIHSLKILDLAASFEAFARFYMISGLLNRYAVATTDGGHGDDLQLSSINAESWALSSPGNLNWHLLEDFTHVALHDMAEISKAIITSFYGSPPHHSYFHGSSTGGRQGIMPFILMDYWPHFVMNQLGVYPKPCKLDAISAESIKACGELDGVADGYILLPGACDSHPHVLVGKSFECDGSPATFTKPAAHVAEAAWSGPRSADGKWQWIGIAKDAKLVNDGIGVATTPAVMAPYSPYPSRGSFISRRKTPGSTSPRLHMTIGMHYSTTGGKMITWHGIRDAVIPVNGTVHYYDRVLAEDSNSQDYYRFFLASGADHSLYTALTPQNMMDVIVDWVEQRNASETLGAVGADGAGTAVERDLCLYPRVQVYDSGDPSLASSFKCAE</sequence>
<evidence type="ECO:0000256" key="6">
    <source>
        <dbReference type="ARBA" id="ARBA00022837"/>
    </source>
</evidence>
<evidence type="ECO:0000313" key="10">
    <source>
        <dbReference type="Proteomes" id="UP001194746"/>
    </source>
</evidence>
<dbReference type="PANTHER" id="PTHR33938">
    <property type="entry name" value="FERULOYL ESTERASE B-RELATED"/>
    <property type="match status" value="1"/>
</dbReference>
<keyword evidence="4 8" id="KW-0732">Signal</keyword>
<dbReference type="SUPFAM" id="SSF53474">
    <property type="entry name" value="alpha/beta-Hydrolases"/>
    <property type="match status" value="1"/>
</dbReference>
<protein>
    <recommendedName>
        <fullName evidence="8">Carboxylic ester hydrolase</fullName>
        <ecNumber evidence="8">3.1.1.-</ecNumber>
    </recommendedName>
</protein>